<keyword evidence="4" id="KW-0547">Nucleotide-binding</keyword>
<reference evidence="10" key="2">
    <citation type="journal article" date="2022" name="Microbiol. Resour. Announc.">
        <title>Whole-Genome Sequence of Entomortierella parvispora E1425, a Mucoromycotan Fungus Associated with Burkholderiaceae-Related Endosymbiotic Bacteria.</title>
        <authorList>
            <person name="Herlambang A."/>
            <person name="Guo Y."/>
            <person name="Takashima Y."/>
            <person name="Narisawa K."/>
            <person name="Ohta H."/>
            <person name="Nishizawa T."/>
        </authorList>
    </citation>
    <scope>NUCLEOTIDE SEQUENCE</scope>
    <source>
        <strain evidence="10">E1425</strain>
    </source>
</reference>
<keyword evidence="11" id="KW-1185">Reference proteome</keyword>
<dbReference type="SMART" id="SM00240">
    <property type="entry name" value="FHA"/>
    <property type="match status" value="2"/>
</dbReference>
<dbReference type="Pfam" id="PF00498">
    <property type="entry name" value="FHA"/>
    <property type="match status" value="2"/>
</dbReference>
<gene>
    <name evidence="10" type="ORF">EMPS_05464</name>
</gene>
<dbReference type="AlphaFoldDB" id="A0A9P3LWC3"/>
<dbReference type="PANTHER" id="PTHR24345">
    <property type="entry name" value="SERINE/THREONINE-PROTEIN KINASE PLK"/>
    <property type="match status" value="1"/>
</dbReference>
<feature type="compositionally biased region" description="Acidic residues" evidence="7">
    <location>
        <begin position="663"/>
        <end position="675"/>
    </location>
</feature>
<dbReference type="GO" id="GO:0004674">
    <property type="term" value="F:protein serine/threonine kinase activity"/>
    <property type="evidence" value="ECO:0007669"/>
    <property type="project" value="UniProtKB-KW"/>
</dbReference>
<comment type="similarity">
    <text evidence="1">Belongs to the protein kinase superfamily. CAMK Ser/Thr protein kinase family. CHEK2 subfamily.</text>
</comment>
<dbReference type="GO" id="GO:0005524">
    <property type="term" value="F:ATP binding"/>
    <property type="evidence" value="ECO:0007669"/>
    <property type="project" value="UniProtKB-KW"/>
</dbReference>
<evidence type="ECO:0000256" key="6">
    <source>
        <dbReference type="ARBA" id="ARBA00022840"/>
    </source>
</evidence>
<keyword evidence="5" id="KW-0418">Kinase</keyword>
<dbReference type="GO" id="GO:0005634">
    <property type="term" value="C:nucleus"/>
    <property type="evidence" value="ECO:0007669"/>
    <property type="project" value="TreeGrafter"/>
</dbReference>
<dbReference type="InterPro" id="IPR011009">
    <property type="entry name" value="Kinase-like_dom_sf"/>
</dbReference>
<evidence type="ECO:0000256" key="7">
    <source>
        <dbReference type="SAM" id="MobiDB-lite"/>
    </source>
</evidence>
<dbReference type="InterPro" id="IPR008984">
    <property type="entry name" value="SMAD_FHA_dom_sf"/>
</dbReference>
<evidence type="ECO:0000256" key="3">
    <source>
        <dbReference type="ARBA" id="ARBA00022679"/>
    </source>
</evidence>
<proteinExistence type="inferred from homology"/>
<evidence type="ECO:0000256" key="1">
    <source>
        <dbReference type="ARBA" id="ARBA00005575"/>
    </source>
</evidence>
<feature type="compositionally biased region" description="Polar residues" evidence="7">
    <location>
        <begin position="1"/>
        <end position="18"/>
    </location>
</feature>
<keyword evidence="6" id="KW-0067">ATP-binding</keyword>
<name>A0A9P3LWC3_9FUNG</name>
<feature type="domain" description="FHA" evidence="8">
    <location>
        <begin position="535"/>
        <end position="585"/>
    </location>
</feature>
<evidence type="ECO:0000313" key="11">
    <source>
        <dbReference type="Proteomes" id="UP000827284"/>
    </source>
</evidence>
<dbReference type="FunFam" id="1.10.510.10:FF:000571">
    <property type="entry name" value="Maternal embryonic leucine zipper kinase"/>
    <property type="match status" value="1"/>
</dbReference>
<dbReference type="Proteomes" id="UP000827284">
    <property type="component" value="Unassembled WGS sequence"/>
</dbReference>
<dbReference type="SUPFAM" id="SSF56112">
    <property type="entry name" value="Protein kinase-like (PK-like)"/>
    <property type="match status" value="1"/>
</dbReference>
<dbReference type="OrthoDB" id="10252171at2759"/>
<dbReference type="SMART" id="SM00220">
    <property type="entry name" value="S_TKc"/>
    <property type="match status" value="1"/>
</dbReference>
<evidence type="ECO:0000256" key="4">
    <source>
        <dbReference type="ARBA" id="ARBA00022741"/>
    </source>
</evidence>
<dbReference type="InterPro" id="IPR000253">
    <property type="entry name" value="FHA_dom"/>
</dbReference>
<dbReference type="CDD" id="cd00060">
    <property type="entry name" value="FHA"/>
    <property type="match status" value="1"/>
</dbReference>
<organism evidence="10 11">
    <name type="scientific">Entomortierella parvispora</name>
    <dbReference type="NCBI Taxonomy" id="205924"/>
    <lineage>
        <taxon>Eukaryota</taxon>
        <taxon>Fungi</taxon>
        <taxon>Fungi incertae sedis</taxon>
        <taxon>Mucoromycota</taxon>
        <taxon>Mortierellomycotina</taxon>
        <taxon>Mortierellomycetes</taxon>
        <taxon>Mortierellales</taxon>
        <taxon>Mortierellaceae</taxon>
        <taxon>Entomortierella</taxon>
    </lineage>
</organism>
<evidence type="ECO:0008006" key="12">
    <source>
        <dbReference type="Google" id="ProtNLM"/>
    </source>
</evidence>
<dbReference type="InterPro" id="IPR008271">
    <property type="entry name" value="Ser/Thr_kinase_AS"/>
</dbReference>
<dbReference type="SUPFAM" id="SSF49879">
    <property type="entry name" value="SMAD/FHA domain"/>
    <property type="match status" value="2"/>
</dbReference>
<feature type="domain" description="Protein kinase" evidence="9">
    <location>
        <begin position="40"/>
        <end position="315"/>
    </location>
</feature>
<evidence type="ECO:0000259" key="9">
    <source>
        <dbReference type="PROSITE" id="PS50011"/>
    </source>
</evidence>
<dbReference type="Gene3D" id="1.10.510.10">
    <property type="entry name" value="Transferase(Phosphotransferase) domain 1"/>
    <property type="match status" value="1"/>
</dbReference>
<protein>
    <recommendedName>
        <fullName evidence="12">Serine/threonine-protein kinase RAD53</fullName>
    </recommendedName>
</protein>
<dbReference type="PROSITE" id="PS50006">
    <property type="entry name" value="FHA_DOMAIN"/>
    <property type="match status" value="2"/>
</dbReference>
<feature type="domain" description="FHA" evidence="8">
    <location>
        <begin position="379"/>
        <end position="431"/>
    </location>
</feature>
<sequence>MDRSNATGNAGPSSNVAAQATVPMPVEREKLIQGAQGIYELDDQPFARGNYAGVFKARETTTNAVSACKVINLHQRSFNEEEHDSIETEIAILSLMHHENIIAFVDRHRTPDFVYIFSEFAPGTTLVEYYRNNNNYLTELDARFIFRQVCHAVDYMHKNGIIHRDIKSENIVVDEDLKVKLVDFGLAQRTNGLHVLTSRCGTESYMAPEIRAGNKSNGYTSMVDIWSLGVLLFRMLVGKYPFDDDLYGTLVKKDTEDDREAGQESDLDYLKRDWKQFVDKQSKRSPEVKHLLETMLEIDPSCRARMDQILTSDWMRMIDEMLADLDKIDRSGSANILNEVSSSGGNSTKVHQKPWGALTIAPGGFPDAPRYIELRESCYVLGRVDDKKVNVLLGSRRAISVKHCIIERDDNGIVMMSNTSLNGTYINNLHFRKMRSGQLFNGDVLGVVVCAGHLAIPKDTSMRCPYCLKYNVELYDAEAPTPEQLARRLYMDHKHRGHKKRRPKDRIPDENIPTWGMLRPLNVQTQTEELQAERTIIGRDKECDIVLSNEVISRRHCAIEWVAEERKAYLTNLSPSGTVVNDETFEGRFQLRNRDNIRLVVTSWERGKERTEVGYKFILLDKGETPSMKRVKNAPVDIPEPILQLGEATLGAEEIIFEKESSVEEEEGSADEENREDLLNNVDEEEHTSHGQTRQKSD</sequence>
<dbReference type="EMBL" id="BQFW01000007">
    <property type="protein sequence ID" value="GJJ73106.1"/>
    <property type="molecule type" value="Genomic_DNA"/>
</dbReference>
<dbReference type="Pfam" id="PF00069">
    <property type="entry name" value="Pkinase"/>
    <property type="match status" value="1"/>
</dbReference>
<accession>A0A9P3LWC3</accession>
<dbReference type="PROSITE" id="PS00108">
    <property type="entry name" value="PROTEIN_KINASE_ST"/>
    <property type="match status" value="1"/>
</dbReference>
<comment type="caution">
    <text evidence="10">The sequence shown here is derived from an EMBL/GenBank/DDBJ whole genome shotgun (WGS) entry which is preliminary data.</text>
</comment>
<feature type="region of interest" description="Disordered" evidence="7">
    <location>
        <begin position="657"/>
        <end position="698"/>
    </location>
</feature>
<dbReference type="PROSITE" id="PS50011">
    <property type="entry name" value="PROTEIN_KINASE_DOM"/>
    <property type="match status" value="1"/>
</dbReference>
<reference evidence="10" key="1">
    <citation type="submission" date="2021-11" db="EMBL/GenBank/DDBJ databases">
        <authorList>
            <person name="Herlambang A."/>
            <person name="Guo Y."/>
            <person name="Takashima Y."/>
            <person name="Nishizawa T."/>
        </authorList>
    </citation>
    <scope>NUCLEOTIDE SEQUENCE</scope>
    <source>
        <strain evidence="10">E1425</strain>
    </source>
</reference>
<feature type="region of interest" description="Disordered" evidence="7">
    <location>
        <begin position="1"/>
        <end position="22"/>
    </location>
</feature>
<evidence type="ECO:0000256" key="5">
    <source>
        <dbReference type="ARBA" id="ARBA00022777"/>
    </source>
</evidence>
<evidence type="ECO:0000313" key="10">
    <source>
        <dbReference type="EMBL" id="GJJ73106.1"/>
    </source>
</evidence>
<dbReference type="InterPro" id="IPR000719">
    <property type="entry name" value="Prot_kinase_dom"/>
</dbReference>
<dbReference type="PANTHER" id="PTHR24345:SF0">
    <property type="entry name" value="CELL CYCLE SERINE_THREONINE-PROTEIN KINASE CDC5_MSD2"/>
    <property type="match status" value="1"/>
</dbReference>
<evidence type="ECO:0000256" key="2">
    <source>
        <dbReference type="ARBA" id="ARBA00022527"/>
    </source>
</evidence>
<keyword evidence="2" id="KW-0723">Serine/threonine-protein kinase</keyword>
<evidence type="ECO:0000259" key="8">
    <source>
        <dbReference type="PROSITE" id="PS50006"/>
    </source>
</evidence>
<keyword evidence="3" id="KW-0808">Transferase</keyword>
<dbReference type="Gene3D" id="2.60.200.20">
    <property type="match status" value="2"/>
</dbReference>